<proteinExistence type="predicted"/>
<dbReference type="OrthoDB" id="9797603at2"/>
<dbReference type="EMBL" id="ASRX01000026">
    <property type="protein sequence ID" value="EYF05141.1"/>
    <property type="molecule type" value="Genomic_DNA"/>
</dbReference>
<evidence type="ECO:0000313" key="3">
    <source>
        <dbReference type="Proteomes" id="UP000019678"/>
    </source>
</evidence>
<dbReference type="PANTHER" id="PTHR21310">
    <property type="entry name" value="AMINOGLYCOSIDE PHOSPHOTRANSFERASE-RELATED-RELATED"/>
    <property type="match status" value="1"/>
</dbReference>
<dbReference type="Proteomes" id="UP000019678">
    <property type="component" value="Unassembled WGS sequence"/>
</dbReference>
<evidence type="ECO:0000259" key="1">
    <source>
        <dbReference type="Pfam" id="PF01636"/>
    </source>
</evidence>
<dbReference type="Gene3D" id="3.90.1200.10">
    <property type="match status" value="1"/>
</dbReference>
<protein>
    <recommendedName>
        <fullName evidence="1">Aminoglycoside phosphotransferase domain-containing protein</fullName>
    </recommendedName>
</protein>
<gene>
    <name evidence="2" type="ORF">CAP_3506</name>
</gene>
<dbReference type="InterPro" id="IPR011009">
    <property type="entry name" value="Kinase-like_dom_sf"/>
</dbReference>
<dbReference type="Pfam" id="PF01636">
    <property type="entry name" value="APH"/>
    <property type="match status" value="1"/>
</dbReference>
<dbReference type="SUPFAM" id="SSF56112">
    <property type="entry name" value="Protein kinase-like (PK-like)"/>
    <property type="match status" value="1"/>
</dbReference>
<keyword evidence="3" id="KW-1185">Reference proteome</keyword>
<sequence>MSVPREAGPTPAQMAWVSRATEIALPELHLTRMRGATSSSVFEVRARSAGDPRRFVLRVLDNAEWLREEPDLAAHEVAALREARSAGLVAPSPVAHTDDAGSGAPALLMSFVEGQVEVRPRNAQRWLEGLATMLARIHRHRAEAFPWVFRSWTVGKALAPPSWTRVPAAWARAIDRWHAGAPDDPPVLLHRDYHAVNVLWRDGTVSGVVDWVNACRGPAGVDVAHCRTDLVLMRGPAAAAAFLEAYGAAAAGYVHDPYWDLDAVLDMCLPEPVFYEPWETFGLPRIPAETLRERLDAHLEAVLERG</sequence>
<comment type="caution">
    <text evidence="2">The sequence shown here is derived from an EMBL/GenBank/DDBJ whole genome shotgun (WGS) entry which is preliminary data.</text>
</comment>
<dbReference type="STRING" id="1192034.CAP_3506"/>
<dbReference type="InterPro" id="IPR002575">
    <property type="entry name" value="Aminoglycoside_PTrfase"/>
</dbReference>
<name>A0A017T974_9BACT</name>
<dbReference type="InterPro" id="IPR051678">
    <property type="entry name" value="AGP_Transferase"/>
</dbReference>
<organism evidence="2 3">
    <name type="scientific">Chondromyces apiculatus DSM 436</name>
    <dbReference type="NCBI Taxonomy" id="1192034"/>
    <lineage>
        <taxon>Bacteria</taxon>
        <taxon>Pseudomonadati</taxon>
        <taxon>Myxococcota</taxon>
        <taxon>Polyangia</taxon>
        <taxon>Polyangiales</taxon>
        <taxon>Polyangiaceae</taxon>
        <taxon>Chondromyces</taxon>
    </lineage>
</organism>
<evidence type="ECO:0000313" key="2">
    <source>
        <dbReference type="EMBL" id="EYF05141.1"/>
    </source>
</evidence>
<dbReference type="AlphaFoldDB" id="A0A017T974"/>
<reference evidence="2 3" key="1">
    <citation type="submission" date="2013-05" db="EMBL/GenBank/DDBJ databases">
        <title>Genome assembly of Chondromyces apiculatus DSM 436.</title>
        <authorList>
            <person name="Sharma G."/>
            <person name="Khatri I."/>
            <person name="Kaur C."/>
            <person name="Mayilraj S."/>
            <person name="Subramanian S."/>
        </authorList>
    </citation>
    <scope>NUCLEOTIDE SEQUENCE [LARGE SCALE GENOMIC DNA]</scope>
    <source>
        <strain evidence="2 3">DSM 436</strain>
    </source>
</reference>
<dbReference type="eggNOG" id="COG2334">
    <property type="taxonomic scope" value="Bacteria"/>
</dbReference>
<accession>A0A017T974</accession>
<feature type="domain" description="Aminoglycoside phosphotransferase" evidence="1">
    <location>
        <begin position="35"/>
        <end position="251"/>
    </location>
</feature>
<dbReference type="RefSeq" id="WP_156040913.1">
    <property type="nucleotide sequence ID" value="NZ_ASRX01000026.1"/>
</dbReference>